<dbReference type="EMBL" id="FNNG01000001">
    <property type="protein sequence ID" value="SDW07199.1"/>
    <property type="molecule type" value="Genomic_DNA"/>
</dbReference>
<reference evidence="2 3" key="1">
    <citation type="submission" date="2016-10" db="EMBL/GenBank/DDBJ databases">
        <authorList>
            <person name="de Groot N.N."/>
        </authorList>
    </citation>
    <scope>NUCLEOTIDE SEQUENCE [LARGE SCALE GENOMIC DNA]</scope>
    <source>
        <strain evidence="2 3">DSM 23310</strain>
    </source>
</reference>
<accession>A0A1H2QLA0</accession>
<gene>
    <name evidence="2" type="ORF">SAMN05660923_00160</name>
</gene>
<dbReference type="SUPFAM" id="SSF53756">
    <property type="entry name" value="UDP-Glycosyltransferase/glycogen phosphorylase"/>
    <property type="match status" value="1"/>
</dbReference>
<dbReference type="PANTHER" id="PTHR12526:SF630">
    <property type="entry name" value="GLYCOSYLTRANSFERASE"/>
    <property type="match status" value="1"/>
</dbReference>
<evidence type="ECO:0000259" key="1">
    <source>
        <dbReference type="Pfam" id="PF00534"/>
    </source>
</evidence>
<keyword evidence="3" id="KW-1185">Reference proteome</keyword>
<dbReference type="Pfam" id="PF00534">
    <property type="entry name" value="Glycos_transf_1"/>
    <property type="match status" value="1"/>
</dbReference>
<name>A0A1H2QLA0_9FIRM</name>
<dbReference type="PANTHER" id="PTHR12526">
    <property type="entry name" value="GLYCOSYLTRANSFERASE"/>
    <property type="match status" value="1"/>
</dbReference>
<proteinExistence type="predicted"/>
<keyword evidence="2" id="KW-0808">Transferase</keyword>
<sequence>MNVAMMKRNNIYNRKGDNKMSRGLNKDDIIYFLSNRCSQTLGGVQTIIRLIEQALPEQKFVEIPIVYNKKDLILDKLPNVEVYSMAINKSEKIKRYINIFEIDNEEIKEEVIIPNSKIVVFGVQKLIFLSKKDLINNEIIIFQSNRPDITFGTVEKGKVPFILTEKIKYIDKFLFYTEEDKKEILKILGNSKVEYNFKSYIVPNPSKTPRNQICRYTNSLMYMGRFDIIQKNIKEYIKLADRLYPKYNINAYGDGISKVLLEFSKVNVKGVIKDISEVAHENSILLLLSNYEGFGNVIVEAYSVGMPVIVYDSYPAAKSIVTHNAGKLVPYGDLDGVIEAIEEILKDEVTFKKYSNGAFEESKKYIKEDIISKYIHVIMDPYKN</sequence>
<dbReference type="Proteomes" id="UP000198828">
    <property type="component" value="Unassembled WGS sequence"/>
</dbReference>
<dbReference type="AlphaFoldDB" id="A0A1H2QLA0"/>
<dbReference type="GO" id="GO:0016757">
    <property type="term" value="F:glycosyltransferase activity"/>
    <property type="evidence" value="ECO:0007669"/>
    <property type="project" value="InterPro"/>
</dbReference>
<feature type="domain" description="Glycosyl transferase family 1" evidence="1">
    <location>
        <begin position="220"/>
        <end position="356"/>
    </location>
</feature>
<organism evidence="2 3">
    <name type="scientific">Tepidimicrobium xylanilyticum</name>
    <dbReference type="NCBI Taxonomy" id="1123352"/>
    <lineage>
        <taxon>Bacteria</taxon>
        <taxon>Bacillati</taxon>
        <taxon>Bacillota</taxon>
        <taxon>Tissierellia</taxon>
        <taxon>Tissierellales</taxon>
        <taxon>Tepidimicrobiaceae</taxon>
        <taxon>Tepidimicrobium</taxon>
    </lineage>
</organism>
<evidence type="ECO:0000313" key="3">
    <source>
        <dbReference type="Proteomes" id="UP000198828"/>
    </source>
</evidence>
<protein>
    <submittedName>
        <fullName evidence="2">Glycosyltransferase involved in cell wall bisynthesis</fullName>
    </submittedName>
</protein>
<dbReference type="Gene3D" id="3.40.50.2000">
    <property type="entry name" value="Glycogen Phosphorylase B"/>
    <property type="match status" value="1"/>
</dbReference>
<dbReference type="InterPro" id="IPR001296">
    <property type="entry name" value="Glyco_trans_1"/>
</dbReference>
<evidence type="ECO:0000313" key="2">
    <source>
        <dbReference type="EMBL" id="SDW07199.1"/>
    </source>
</evidence>